<evidence type="ECO:0000256" key="3">
    <source>
        <dbReference type="ARBA" id="ARBA00023082"/>
    </source>
</evidence>
<dbReference type="Pfam" id="PF08281">
    <property type="entry name" value="Sigma70_r4_2"/>
    <property type="match status" value="1"/>
</dbReference>
<sequence>MSTVLEGNPTWDRASWRRVPASRGARMEGGAERAAARADQSGVDPAHEPDIDSGLHGDVEPSDGDLLELLALAGDRKAFDALVRRHSRAVYLAALSVTGVAADAEELAQDAFLVLWRRRTDDVRLVADSVAPWLIVTARNLALNRIRGEKRLRLREERARELTELADPQAELLAATARDAVDAALAGLDPLDAQIARLCLADGLSYAEAAEKLGVAHGVVRNRLSRTRRRLRDLLGNGSDS</sequence>
<evidence type="ECO:0000259" key="6">
    <source>
        <dbReference type="Pfam" id="PF04542"/>
    </source>
</evidence>
<dbReference type="Gene3D" id="1.10.1740.10">
    <property type="match status" value="1"/>
</dbReference>
<dbReference type="PANTHER" id="PTHR43133">
    <property type="entry name" value="RNA POLYMERASE ECF-TYPE SIGMA FACTO"/>
    <property type="match status" value="1"/>
</dbReference>
<dbReference type="GO" id="GO:0006352">
    <property type="term" value="P:DNA-templated transcription initiation"/>
    <property type="evidence" value="ECO:0007669"/>
    <property type="project" value="InterPro"/>
</dbReference>
<dbReference type="GO" id="GO:0016987">
    <property type="term" value="F:sigma factor activity"/>
    <property type="evidence" value="ECO:0007669"/>
    <property type="project" value="UniProtKB-KW"/>
</dbReference>
<dbReference type="SUPFAM" id="SSF88946">
    <property type="entry name" value="Sigma2 domain of RNA polymerase sigma factors"/>
    <property type="match status" value="1"/>
</dbReference>
<dbReference type="SUPFAM" id="SSF88659">
    <property type="entry name" value="Sigma3 and sigma4 domains of RNA polymerase sigma factors"/>
    <property type="match status" value="1"/>
</dbReference>
<evidence type="ECO:0000256" key="5">
    <source>
        <dbReference type="SAM" id="MobiDB-lite"/>
    </source>
</evidence>
<dbReference type="InterPro" id="IPR007627">
    <property type="entry name" value="RNA_pol_sigma70_r2"/>
</dbReference>
<dbReference type="AlphaFoldDB" id="A0A4V6RZ21"/>
<organism evidence="8 9">
    <name type="scientific">Naasia lichenicola</name>
    <dbReference type="NCBI Taxonomy" id="2565933"/>
    <lineage>
        <taxon>Bacteria</taxon>
        <taxon>Bacillati</taxon>
        <taxon>Actinomycetota</taxon>
        <taxon>Actinomycetes</taxon>
        <taxon>Micrococcales</taxon>
        <taxon>Microbacteriaceae</taxon>
        <taxon>Naasia</taxon>
    </lineage>
</organism>
<dbReference type="Gene3D" id="1.10.10.10">
    <property type="entry name" value="Winged helix-like DNA-binding domain superfamily/Winged helix DNA-binding domain"/>
    <property type="match status" value="1"/>
</dbReference>
<proteinExistence type="inferred from homology"/>
<dbReference type="InterPro" id="IPR013325">
    <property type="entry name" value="RNA_pol_sigma_r2"/>
</dbReference>
<evidence type="ECO:0000259" key="7">
    <source>
        <dbReference type="Pfam" id="PF08281"/>
    </source>
</evidence>
<feature type="domain" description="RNA polymerase sigma-70 region 2" evidence="6">
    <location>
        <begin position="82"/>
        <end position="151"/>
    </location>
</feature>
<evidence type="ECO:0000256" key="2">
    <source>
        <dbReference type="ARBA" id="ARBA00023015"/>
    </source>
</evidence>
<name>A0A4V6RZ21_9MICO</name>
<dbReference type="Proteomes" id="UP000309133">
    <property type="component" value="Unassembled WGS sequence"/>
</dbReference>
<feature type="compositionally biased region" description="Basic and acidic residues" evidence="5">
    <location>
        <begin position="25"/>
        <end position="36"/>
    </location>
</feature>
<dbReference type="OrthoDB" id="5243766at2"/>
<dbReference type="Pfam" id="PF04542">
    <property type="entry name" value="Sigma70_r2"/>
    <property type="match status" value="1"/>
</dbReference>
<feature type="compositionally biased region" description="Basic and acidic residues" evidence="5">
    <location>
        <begin position="45"/>
        <end position="56"/>
    </location>
</feature>
<gene>
    <name evidence="8" type="ORF">E6C64_06715</name>
</gene>
<dbReference type="InterPro" id="IPR013249">
    <property type="entry name" value="RNA_pol_sigma70_r4_t2"/>
</dbReference>
<protein>
    <submittedName>
        <fullName evidence="8">RNA polymerase sigma factor</fullName>
    </submittedName>
</protein>
<evidence type="ECO:0000256" key="1">
    <source>
        <dbReference type="ARBA" id="ARBA00010641"/>
    </source>
</evidence>
<dbReference type="InterPro" id="IPR039425">
    <property type="entry name" value="RNA_pol_sigma-70-like"/>
</dbReference>
<feature type="region of interest" description="Disordered" evidence="5">
    <location>
        <begin position="15"/>
        <end position="56"/>
    </location>
</feature>
<feature type="domain" description="RNA polymerase sigma factor 70 region 4 type 2" evidence="7">
    <location>
        <begin position="179"/>
        <end position="231"/>
    </location>
</feature>
<dbReference type="InterPro" id="IPR036388">
    <property type="entry name" value="WH-like_DNA-bd_sf"/>
</dbReference>
<dbReference type="RefSeq" id="WP_136426867.1">
    <property type="nucleotide sequence ID" value="NZ_SSSM01000003.1"/>
</dbReference>
<dbReference type="InterPro" id="IPR013324">
    <property type="entry name" value="RNA_pol_sigma_r3/r4-like"/>
</dbReference>
<dbReference type="InterPro" id="IPR014284">
    <property type="entry name" value="RNA_pol_sigma-70_dom"/>
</dbReference>
<evidence type="ECO:0000313" key="8">
    <source>
        <dbReference type="EMBL" id="THG31747.1"/>
    </source>
</evidence>
<dbReference type="NCBIfam" id="TIGR02937">
    <property type="entry name" value="sigma70-ECF"/>
    <property type="match status" value="1"/>
</dbReference>
<reference evidence="8 9" key="1">
    <citation type="submission" date="2019-04" db="EMBL/GenBank/DDBJ databases">
        <authorList>
            <person name="Jiang L."/>
        </authorList>
    </citation>
    <scope>NUCLEOTIDE SEQUENCE [LARGE SCALE GENOMIC DNA]</scope>
    <source>
        <strain evidence="8 9">YIM 131853</strain>
    </source>
</reference>
<keyword evidence="2" id="KW-0805">Transcription regulation</keyword>
<evidence type="ECO:0000256" key="4">
    <source>
        <dbReference type="ARBA" id="ARBA00023163"/>
    </source>
</evidence>
<keyword evidence="4" id="KW-0804">Transcription</keyword>
<comment type="caution">
    <text evidence="8">The sequence shown here is derived from an EMBL/GenBank/DDBJ whole genome shotgun (WGS) entry which is preliminary data.</text>
</comment>
<dbReference type="GO" id="GO:0003677">
    <property type="term" value="F:DNA binding"/>
    <property type="evidence" value="ECO:0007669"/>
    <property type="project" value="InterPro"/>
</dbReference>
<evidence type="ECO:0000313" key="9">
    <source>
        <dbReference type="Proteomes" id="UP000309133"/>
    </source>
</evidence>
<dbReference type="EMBL" id="SSSM01000003">
    <property type="protein sequence ID" value="THG31747.1"/>
    <property type="molecule type" value="Genomic_DNA"/>
</dbReference>
<comment type="similarity">
    <text evidence="1">Belongs to the sigma-70 factor family. ECF subfamily.</text>
</comment>
<accession>A0A4V6RZ21</accession>
<keyword evidence="3" id="KW-0731">Sigma factor</keyword>
<keyword evidence="9" id="KW-1185">Reference proteome</keyword>
<dbReference type="PANTHER" id="PTHR43133:SF46">
    <property type="entry name" value="RNA POLYMERASE SIGMA-70 FACTOR ECF SUBFAMILY"/>
    <property type="match status" value="1"/>
</dbReference>